<feature type="transmembrane region" description="Helical" evidence="1">
    <location>
        <begin position="21"/>
        <end position="40"/>
    </location>
</feature>
<dbReference type="EMBL" id="SFCC01000011">
    <property type="protein sequence ID" value="RZQ61660.1"/>
    <property type="molecule type" value="Genomic_DNA"/>
</dbReference>
<dbReference type="GO" id="GO:0004527">
    <property type="term" value="F:exonuclease activity"/>
    <property type="evidence" value="ECO:0007669"/>
    <property type="project" value="UniProtKB-KW"/>
</dbReference>
<name>A0A4Q7J2I9_9PSEU</name>
<sequence length="325" mass="34433">MLDQEQVAEPVVRRRNPLVTGLLVVIAVPFVVLVLLRLLGIDGNRYTAAALALVPYATVGGLLLGVVALVLRRWKTGALVLLLAGALVLTLLPRMSADEQPAVNGRPLKVMAANLYFSQADPATVVRLVRDNGVEVLTLLELSPQGEAALEKAGLFTLLPHRVSKAAAAGAGSAVVSKYPLTEAPLAGPSALKQPGARVEFGDGTGVEIVAVHPLPPVESMDDWRTTLKGLPKPTGDLPVRILAGDFNATLDHEVFRDVLDGGYADAADERGMGLSATWPEGLFPPPVTLDHILVDDRVAVRDFKVFELPNGDHSAVYAELTVPV</sequence>
<keyword evidence="3" id="KW-0540">Nuclease</keyword>
<dbReference type="AlphaFoldDB" id="A0A4Q7J2I9"/>
<accession>A0A4Q7J2I9</accession>
<keyword evidence="1" id="KW-1133">Transmembrane helix</keyword>
<keyword evidence="3" id="KW-0255">Endonuclease</keyword>
<reference evidence="3 4" key="1">
    <citation type="submission" date="2019-02" db="EMBL/GenBank/DDBJ databases">
        <title>Draft genome sequence of Amycolatopsis sp. 8-3EHSu isolated from roots of Suaeda maritima.</title>
        <authorList>
            <person name="Duangmal K."/>
            <person name="Chantavorakit T."/>
        </authorList>
    </citation>
    <scope>NUCLEOTIDE SEQUENCE [LARGE SCALE GENOMIC DNA]</scope>
    <source>
        <strain evidence="3 4">8-3EHSu</strain>
    </source>
</reference>
<gene>
    <name evidence="3" type="ORF">EWH70_22105</name>
</gene>
<evidence type="ECO:0000313" key="4">
    <source>
        <dbReference type="Proteomes" id="UP000292003"/>
    </source>
</evidence>
<dbReference type="InterPro" id="IPR005135">
    <property type="entry name" value="Endo/exonuclease/phosphatase"/>
</dbReference>
<feature type="domain" description="Endonuclease/exonuclease/phosphatase" evidence="2">
    <location>
        <begin position="112"/>
        <end position="314"/>
    </location>
</feature>
<dbReference type="GO" id="GO:0004519">
    <property type="term" value="F:endonuclease activity"/>
    <property type="evidence" value="ECO:0007669"/>
    <property type="project" value="UniProtKB-KW"/>
</dbReference>
<dbReference type="Gene3D" id="3.60.10.10">
    <property type="entry name" value="Endonuclease/exonuclease/phosphatase"/>
    <property type="match status" value="1"/>
</dbReference>
<comment type="caution">
    <text evidence="3">The sequence shown here is derived from an EMBL/GenBank/DDBJ whole genome shotgun (WGS) entry which is preliminary data.</text>
</comment>
<keyword evidence="4" id="KW-1185">Reference proteome</keyword>
<dbReference type="SUPFAM" id="SSF56219">
    <property type="entry name" value="DNase I-like"/>
    <property type="match status" value="1"/>
</dbReference>
<keyword evidence="3" id="KW-0269">Exonuclease</keyword>
<feature type="transmembrane region" description="Helical" evidence="1">
    <location>
        <begin position="46"/>
        <end position="71"/>
    </location>
</feature>
<dbReference type="OrthoDB" id="2340043at2"/>
<organism evidence="3 4">
    <name type="scientific">Amycolatopsis suaedae</name>
    <dbReference type="NCBI Taxonomy" id="2510978"/>
    <lineage>
        <taxon>Bacteria</taxon>
        <taxon>Bacillati</taxon>
        <taxon>Actinomycetota</taxon>
        <taxon>Actinomycetes</taxon>
        <taxon>Pseudonocardiales</taxon>
        <taxon>Pseudonocardiaceae</taxon>
        <taxon>Amycolatopsis</taxon>
    </lineage>
</organism>
<protein>
    <submittedName>
        <fullName evidence="3">Endonuclease/exonuclease/phosphatase family protein</fullName>
    </submittedName>
</protein>
<evidence type="ECO:0000313" key="3">
    <source>
        <dbReference type="EMBL" id="RZQ61660.1"/>
    </source>
</evidence>
<keyword evidence="3" id="KW-0378">Hydrolase</keyword>
<keyword evidence="1" id="KW-0812">Transmembrane</keyword>
<proteinExistence type="predicted"/>
<evidence type="ECO:0000256" key="1">
    <source>
        <dbReference type="SAM" id="Phobius"/>
    </source>
</evidence>
<dbReference type="Pfam" id="PF03372">
    <property type="entry name" value="Exo_endo_phos"/>
    <property type="match status" value="1"/>
</dbReference>
<dbReference type="Proteomes" id="UP000292003">
    <property type="component" value="Unassembled WGS sequence"/>
</dbReference>
<dbReference type="RefSeq" id="WP_130477393.1">
    <property type="nucleotide sequence ID" value="NZ_SFCC01000011.1"/>
</dbReference>
<dbReference type="InterPro" id="IPR036691">
    <property type="entry name" value="Endo/exonu/phosph_ase_sf"/>
</dbReference>
<keyword evidence="1" id="KW-0472">Membrane</keyword>
<feature type="transmembrane region" description="Helical" evidence="1">
    <location>
        <begin position="78"/>
        <end position="97"/>
    </location>
</feature>
<evidence type="ECO:0000259" key="2">
    <source>
        <dbReference type="Pfam" id="PF03372"/>
    </source>
</evidence>